<dbReference type="InterPro" id="IPR050955">
    <property type="entry name" value="Plant_Biomass_Hydrol_Est"/>
</dbReference>
<dbReference type="PANTHER" id="PTHR43037">
    <property type="entry name" value="UNNAMED PRODUCT-RELATED"/>
    <property type="match status" value="1"/>
</dbReference>
<dbReference type="AlphaFoldDB" id="A0A8H9L3N4"/>
<dbReference type="SUPFAM" id="SSF53474">
    <property type="entry name" value="alpha/beta-Hydrolases"/>
    <property type="match status" value="1"/>
</dbReference>
<dbReference type="Gene3D" id="3.40.50.1820">
    <property type="entry name" value="alpha/beta hydrolase"/>
    <property type="match status" value="1"/>
</dbReference>
<accession>A0A8H9L3N4</accession>
<evidence type="ECO:0000313" key="3">
    <source>
        <dbReference type="EMBL" id="GGM29524.1"/>
    </source>
</evidence>
<dbReference type="Pfam" id="PF02230">
    <property type="entry name" value="Abhydrolase_2"/>
    <property type="match status" value="1"/>
</dbReference>
<reference evidence="3" key="1">
    <citation type="journal article" date="2014" name="Int. J. Syst. Evol. Microbiol.">
        <title>Complete genome sequence of Corynebacterium casei LMG S-19264T (=DSM 44701T), isolated from a smear-ripened cheese.</title>
        <authorList>
            <consortium name="US DOE Joint Genome Institute (JGI-PGF)"/>
            <person name="Walter F."/>
            <person name="Albersmeier A."/>
            <person name="Kalinowski J."/>
            <person name="Ruckert C."/>
        </authorList>
    </citation>
    <scope>NUCLEOTIDE SEQUENCE</scope>
    <source>
        <strain evidence="3">JCM 3051</strain>
    </source>
</reference>
<proteinExistence type="predicted"/>
<evidence type="ECO:0000256" key="1">
    <source>
        <dbReference type="ARBA" id="ARBA00022729"/>
    </source>
</evidence>
<feature type="domain" description="Phospholipase/carboxylesterase/thioesterase" evidence="2">
    <location>
        <begin position="113"/>
        <end position="186"/>
    </location>
</feature>
<dbReference type="Proteomes" id="UP000655589">
    <property type="component" value="Unassembled WGS sequence"/>
</dbReference>
<dbReference type="RefSeq" id="WP_171105533.1">
    <property type="nucleotide sequence ID" value="NZ_BMPT01000010.1"/>
</dbReference>
<gene>
    <name evidence="3" type="ORF">GCM10010102_26430</name>
</gene>
<organism evidence="3 4">
    <name type="scientific">Promicromonospora citrea</name>
    <dbReference type="NCBI Taxonomy" id="43677"/>
    <lineage>
        <taxon>Bacteria</taxon>
        <taxon>Bacillati</taxon>
        <taxon>Actinomycetota</taxon>
        <taxon>Actinomycetes</taxon>
        <taxon>Micrococcales</taxon>
        <taxon>Promicromonosporaceae</taxon>
        <taxon>Promicromonospora</taxon>
    </lineage>
</organism>
<dbReference type="InterPro" id="IPR029058">
    <property type="entry name" value="AB_hydrolase_fold"/>
</dbReference>
<dbReference type="InterPro" id="IPR003140">
    <property type="entry name" value="PLipase/COase/thioEstase"/>
</dbReference>
<evidence type="ECO:0000313" key="4">
    <source>
        <dbReference type="Proteomes" id="UP000655589"/>
    </source>
</evidence>
<dbReference type="GO" id="GO:0016787">
    <property type="term" value="F:hydrolase activity"/>
    <property type="evidence" value="ECO:0007669"/>
    <property type="project" value="InterPro"/>
</dbReference>
<protein>
    <recommendedName>
        <fullName evidence="2">Phospholipase/carboxylesterase/thioesterase domain-containing protein</fullName>
    </recommendedName>
</protein>
<name>A0A8H9L3N4_9MICO</name>
<comment type="caution">
    <text evidence="3">The sequence shown here is derived from an EMBL/GenBank/DDBJ whole genome shotgun (WGS) entry which is preliminary data.</text>
</comment>
<dbReference type="EMBL" id="BMPT01000010">
    <property type="protein sequence ID" value="GGM29524.1"/>
    <property type="molecule type" value="Genomic_DNA"/>
</dbReference>
<dbReference type="PANTHER" id="PTHR43037:SF1">
    <property type="entry name" value="BLL1128 PROTEIN"/>
    <property type="match status" value="1"/>
</dbReference>
<reference evidence="3" key="2">
    <citation type="submission" date="2020-09" db="EMBL/GenBank/DDBJ databases">
        <authorList>
            <person name="Sun Q."/>
            <person name="Ohkuma M."/>
        </authorList>
    </citation>
    <scope>NUCLEOTIDE SEQUENCE</scope>
    <source>
        <strain evidence="3">JCM 3051</strain>
    </source>
</reference>
<keyword evidence="4" id="KW-1185">Reference proteome</keyword>
<evidence type="ECO:0000259" key="2">
    <source>
        <dbReference type="Pfam" id="PF02230"/>
    </source>
</evidence>
<sequence length="302" mass="32634">MTTSTRLELDVDGRTRTLDVVTGPDTGPRTASRPLVLVLHGSRQSGATHRAFTGAGYDRLATEHGAVVAYLDGYRGNWNDARRESTFPARRENVDDVGFVRGVVAHLAATRDVDPGRVHAVGYSNGGQMVLRLLHEAPDLLAGAAVVAATMPTPESFLAPTPARAPHPVPILLVHGTKDPVVPYAGGRFPAFTRRVFHVDGTALSAPETARYLARRNGITAEPTHRMRTARDRGTWIEQTDFRQDDLPPVRLLTVHGGGHTVPGPGRQPFVVGRTARTLATADAVAEHLGLAADRERRRTSR</sequence>
<keyword evidence="1" id="KW-0732">Signal</keyword>